<feature type="region of interest" description="Disordered" evidence="1">
    <location>
        <begin position="1"/>
        <end position="96"/>
    </location>
</feature>
<name>A0ABQ3RJB2_STRRR</name>
<keyword evidence="3" id="KW-1185">Reference proteome</keyword>
<evidence type="ECO:0000313" key="3">
    <source>
        <dbReference type="Proteomes" id="UP000646738"/>
    </source>
</evidence>
<dbReference type="EMBL" id="BNEA01000015">
    <property type="protein sequence ID" value="GHI55946.1"/>
    <property type="molecule type" value="Genomic_DNA"/>
</dbReference>
<proteinExistence type="predicted"/>
<accession>A0ABQ3RJB2</accession>
<sequence length="96" mass="9925">MNEMYDPGSVTRSPPPDPAPAPDTDPDSAPDAAPATGPDTAASPAPRTVPPRTVLRLTCADDIRHSSTSPHAPYLLSGMTNSGRGYGVGERVGRTE</sequence>
<evidence type="ECO:0000256" key="1">
    <source>
        <dbReference type="SAM" id="MobiDB-lite"/>
    </source>
</evidence>
<reference evidence="3" key="1">
    <citation type="submission" date="2023-07" db="EMBL/GenBank/DDBJ databases">
        <title>Whole genome shotgun sequence of Streptomyces achromogenes subsp. rubradiris NBRC 14000.</title>
        <authorList>
            <person name="Komaki H."/>
            <person name="Tamura T."/>
        </authorList>
    </citation>
    <scope>NUCLEOTIDE SEQUENCE [LARGE SCALE GENOMIC DNA]</scope>
    <source>
        <strain evidence="3">NBRC 14000</strain>
    </source>
</reference>
<protein>
    <submittedName>
        <fullName evidence="2">Uncharacterized protein</fullName>
    </submittedName>
</protein>
<comment type="caution">
    <text evidence="2">The sequence shown here is derived from an EMBL/GenBank/DDBJ whole genome shotgun (WGS) entry which is preliminary data.</text>
</comment>
<feature type="compositionally biased region" description="Low complexity" evidence="1">
    <location>
        <begin position="27"/>
        <end position="46"/>
    </location>
</feature>
<dbReference type="Proteomes" id="UP000646738">
    <property type="component" value="Unassembled WGS sequence"/>
</dbReference>
<gene>
    <name evidence="2" type="ORF">Srubr_57920</name>
</gene>
<feature type="compositionally biased region" description="Pro residues" evidence="1">
    <location>
        <begin position="13"/>
        <end position="23"/>
    </location>
</feature>
<evidence type="ECO:0000313" key="2">
    <source>
        <dbReference type="EMBL" id="GHI55946.1"/>
    </source>
</evidence>
<organism evidence="2 3">
    <name type="scientific">Streptomyces rubradiris</name>
    <name type="common">Streptomyces achromogenes subsp. rubradiris</name>
    <dbReference type="NCBI Taxonomy" id="285531"/>
    <lineage>
        <taxon>Bacteria</taxon>
        <taxon>Bacillati</taxon>
        <taxon>Actinomycetota</taxon>
        <taxon>Actinomycetes</taxon>
        <taxon>Kitasatosporales</taxon>
        <taxon>Streptomycetaceae</taxon>
        <taxon>Streptomyces</taxon>
    </lineage>
</organism>